<comment type="caution">
    <text evidence="2">The sequence shown here is derived from an EMBL/GenBank/DDBJ whole genome shotgun (WGS) entry which is preliminary data.</text>
</comment>
<keyword evidence="3" id="KW-1185">Reference proteome</keyword>
<evidence type="ECO:0000313" key="3">
    <source>
        <dbReference type="Proteomes" id="UP001203852"/>
    </source>
</evidence>
<protein>
    <submittedName>
        <fullName evidence="2">Uncharacterized protein</fullName>
    </submittedName>
</protein>
<organism evidence="2 3">
    <name type="scientific">Exophiala viscosa</name>
    <dbReference type="NCBI Taxonomy" id="2486360"/>
    <lineage>
        <taxon>Eukaryota</taxon>
        <taxon>Fungi</taxon>
        <taxon>Dikarya</taxon>
        <taxon>Ascomycota</taxon>
        <taxon>Pezizomycotina</taxon>
        <taxon>Eurotiomycetes</taxon>
        <taxon>Chaetothyriomycetidae</taxon>
        <taxon>Chaetothyriales</taxon>
        <taxon>Herpotrichiellaceae</taxon>
        <taxon>Exophiala</taxon>
    </lineage>
</organism>
<name>A0AAN6IGX2_9EURO</name>
<gene>
    <name evidence="2" type="ORF">EDD36DRAFT_154258</name>
</gene>
<evidence type="ECO:0000256" key="1">
    <source>
        <dbReference type="SAM" id="MobiDB-lite"/>
    </source>
</evidence>
<accession>A0AAN6IGX2</accession>
<feature type="region of interest" description="Disordered" evidence="1">
    <location>
        <begin position="90"/>
        <end position="129"/>
    </location>
</feature>
<sequence length="297" mass="33029">MYEVRLRNDLGPGGSFWQDVRSGLRAEPRGTGTGTRQDQMAKGHERGASRKREEACCAREWAVGLTPRDELPGYWRQWKLWWSEAGPEEQMPESVCERGRELEVGGRESYGSSSSGRRSGVLGKGRRSSGPPFSGLVAGLVVCFPSLLFALSASYAAAAREPLSTSEEMDAEGQAKCQAHVSVLTANENEKSVMVDLSFIWCISSPSSSSSSPFSRFLTTDFHTRLHQAFRFSITFFRFRPALHEYHNTLPVVRNIDDSLHIQSREPEYESMPSADIPNRSEVLASTPHSVITHLTN</sequence>
<proteinExistence type="predicted"/>
<feature type="compositionally biased region" description="Low complexity" evidence="1">
    <location>
        <begin position="107"/>
        <end position="121"/>
    </location>
</feature>
<evidence type="ECO:0000313" key="2">
    <source>
        <dbReference type="EMBL" id="KAI1617106.1"/>
    </source>
</evidence>
<dbReference type="Proteomes" id="UP001203852">
    <property type="component" value="Unassembled WGS sequence"/>
</dbReference>
<reference evidence="2" key="1">
    <citation type="journal article" date="2022" name="bioRxiv">
        <title>Deciphering the potential niche of two novel black yeast fungi from a biological soil crust based on their genomes, phenotypes, and melanin regulation.</title>
        <authorList>
            <consortium name="DOE Joint Genome Institute"/>
            <person name="Carr E.C."/>
            <person name="Barton Q."/>
            <person name="Grambo S."/>
            <person name="Sullivan M."/>
            <person name="Renfro C.M."/>
            <person name="Kuo A."/>
            <person name="Pangilinan J."/>
            <person name="Lipzen A."/>
            <person name="Keymanesh K."/>
            <person name="Savage E."/>
            <person name="Barry K."/>
            <person name="Grigoriev I.V."/>
            <person name="Riekhof W.R."/>
            <person name="Harris S.S."/>
        </authorList>
    </citation>
    <scope>NUCLEOTIDE SEQUENCE</scope>
    <source>
        <strain evidence="2">JF 03-4F</strain>
    </source>
</reference>
<feature type="compositionally biased region" description="Basic and acidic residues" evidence="1">
    <location>
        <begin position="39"/>
        <end position="50"/>
    </location>
</feature>
<dbReference type="EMBL" id="MU404351">
    <property type="protein sequence ID" value="KAI1617106.1"/>
    <property type="molecule type" value="Genomic_DNA"/>
</dbReference>
<feature type="compositionally biased region" description="Basic and acidic residues" evidence="1">
    <location>
        <begin position="95"/>
        <end position="106"/>
    </location>
</feature>
<dbReference type="AlphaFoldDB" id="A0AAN6IGX2"/>
<feature type="region of interest" description="Disordered" evidence="1">
    <location>
        <begin position="25"/>
        <end position="50"/>
    </location>
</feature>